<dbReference type="EMBL" id="SGWZ01000001">
    <property type="protein sequence ID" value="RZS73507.1"/>
    <property type="molecule type" value="Genomic_DNA"/>
</dbReference>
<keyword evidence="4" id="KW-1185">Reference proteome</keyword>
<dbReference type="Proteomes" id="UP000292039">
    <property type="component" value="Unassembled WGS sequence"/>
</dbReference>
<name>A0A171KWE9_9BURK</name>
<dbReference type="Proteomes" id="UP000078084">
    <property type="component" value="Unassembled WGS sequence"/>
</dbReference>
<dbReference type="InterPro" id="IPR022519">
    <property type="entry name" value="Gloeo/Verruco_rpt"/>
</dbReference>
<reference evidence="3 5" key="2">
    <citation type="submission" date="2019-02" db="EMBL/GenBank/DDBJ databases">
        <title>Genomic Encyclopedia of Type Strains, Phase IV (KMG-IV): sequencing the most valuable type-strain genomes for metagenomic binning, comparative biology and taxonomic classification.</title>
        <authorList>
            <person name="Goeker M."/>
        </authorList>
    </citation>
    <scope>NUCLEOTIDE SEQUENCE [LARGE SCALE GENOMIC DNA]</scope>
    <source>
        <strain evidence="3 5">DSM 16618</strain>
    </source>
</reference>
<organism evidence="2 4">
    <name type="scientific">Kerstersia gyiorum</name>
    <dbReference type="NCBI Taxonomy" id="206506"/>
    <lineage>
        <taxon>Bacteria</taxon>
        <taxon>Pseudomonadati</taxon>
        <taxon>Pseudomonadota</taxon>
        <taxon>Betaproteobacteria</taxon>
        <taxon>Burkholderiales</taxon>
        <taxon>Alcaligenaceae</taxon>
        <taxon>Kerstersia</taxon>
    </lineage>
</organism>
<protein>
    <submittedName>
        <fullName evidence="2">Uncharacterized protein</fullName>
    </submittedName>
</protein>
<evidence type="ECO:0000313" key="3">
    <source>
        <dbReference type="EMBL" id="RZS73507.1"/>
    </source>
</evidence>
<dbReference type="PATRIC" id="fig|206506.3.peg.599"/>
<dbReference type="NCBIfam" id="TIGR03803">
    <property type="entry name" value="Gloeo_Verruco"/>
    <property type="match status" value="2"/>
</dbReference>
<dbReference type="EMBL" id="LBNE01000001">
    <property type="protein sequence ID" value="KKO73216.1"/>
    <property type="molecule type" value="Genomic_DNA"/>
</dbReference>
<sequence length="732" mass="77855">MPRLSLMSAVLVPALAMAGVAYGSTSPAVSVTHLTSFHSSGEDTTTGDNPKGWPAVAYPSAPPVLSLDPVRKRSYLFGGFKGMGPLRGLEGEIRNTIFTAAGLYWLQPSPGLYERLELEADRLYGLIPGTPVRAPDGKSLYGVMTSVKGEEYANKPDLLDADGNVTTYYILNYSKGVGQGIVFQADPDGTHLRAVESTVGQLHTPNGALVMDAAGNLYGVDKGPKGHGRIFSVRADGSFGVIHEFGPGPDGRRQVANELTLGSDGLLYGVTGYDRGMPFDAGTLVAPDTQVGSLYRIDPARPASFTVLHTFTLAEGEINVEDNVTSHGNRDYPSREPTQSLYGKQVFTSYDETSVGLSALIEGPDGWLYGTTSVSQCQLYSPALIPAGTFTVVNAASPLCGRAHNAARQYGALSYPYYDGPLPHGAIYRMRKDGTGFELLHRFSGTDGSTPRGSLAIGQDGAIYGTTASGGANRHWGFSYAADGRLRLDRKPTCEDFWMDTFRRRCLEAGAENYVSLQQSGQDVSNGVLYRIVPARIGTEAGPFELLHSFKHDIEGYHPLGVKAASDGRLYGVTGLGGQGYQSRNGINFLADDKGAVFTVDLNGNTPSGAVTLVAAPGQVAVGQKAELTWTSFQAKDCQASSSDGSWSGPVEPQGSIDLEKPAGTYRYRLSCTDSVKLTEVSATAVLYVDTAANVDDGNSVEYGNGGAGGMPLGLLALLPVAWAWRRQRHTY</sequence>
<dbReference type="SUPFAM" id="SSF63825">
    <property type="entry name" value="YWTD domain"/>
    <property type="match status" value="1"/>
</dbReference>
<proteinExistence type="predicted"/>
<feature type="signal peptide" evidence="1">
    <location>
        <begin position="1"/>
        <end position="23"/>
    </location>
</feature>
<dbReference type="AlphaFoldDB" id="A0A171KWE9"/>
<accession>A0A171KWE9</accession>
<evidence type="ECO:0000313" key="5">
    <source>
        <dbReference type="Proteomes" id="UP000292039"/>
    </source>
</evidence>
<comment type="caution">
    <text evidence="2">The sequence shown here is derived from an EMBL/GenBank/DDBJ whole genome shotgun (WGS) entry which is preliminary data.</text>
</comment>
<evidence type="ECO:0000313" key="4">
    <source>
        <dbReference type="Proteomes" id="UP000078084"/>
    </source>
</evidence>
<keyword evidence="1" id="KW-0732">Signal</keyword>
<dbReference type="STRING" id="206506.AAV32_02720"/>
<evidence type="ECO:0000313" key="2">
    <source>
        <dbReference type="EMBL" id="KKO73216.1"/>
    </source>
</evidence>
<gene>
    <name evidence="2" type="ORF">AAV32_02720</name>
    <name evidence="3" type="ORF">EV679_0703</name>
</gene>
<reference evidence="2 4" key="1">
    <citation type="submission" date="2015-04" db="EMBL/GenBank/DDBJ databases">
        <title>Genome sequence of Kerstersia gyiorum CG1.</title>
        <authorList>
            <person name="Greninger A.L."/>
            <person name="Kozyreva V."/>
            <person name="Chaturvedi V."/>
        </authorList>
    </citation>
    <scope>NUCLEOTIDE SEQUENCE [LARGE SCALE GENOMIC DNA]</scope>
    <source>
        <strain evidence="2 4">CG1</strain>
    </source>
</reference>
<evidence type="ECO:0000256" key="1">
    <source>
        <dbReference type="SAM" id="SignalP"/>
    </source>
</evidence>
<feature type="chain" id="PRO_5036007479" evidence="1">
    <location>
        <begin position="24"/>
        <end position="732"/>
    </location>
</feature>